<dbReference type="GO" id="GO:0005829">
    <property type="term" value="C:cytosol"/>
    <property type="evidence" value="ECO:0007669"/>
    <property type="project" value="TreeGrafter"/>
</dbReference>
<evidence type="ECO:0000256" key="4">
    <source>
        <dbReference type="ARBA" id="ARBA00023115"/>
    </source>
</evidence>
<dbReference type="GO" id="GO:0008295">
    <property type="term" value="P:spermidine biosynthetic process"/>
    <property type="evidence" value="ECO:0007669"/>
    <property type="project" value="UniProtKB-KW"/>
</dbReference>
<dbReference type="SUPFAM" id="SSF56276">
    <property type="entry name" value="S-adenosylmethionine decarboxylase"/>
    <property type="match status" value="1"/>
</dbReference>
<comment type="pathway">
    <text evidence="1">Amine and polyamine biosynthesis; S-adenosylmethioninamine biosynthesis; S-adenosylmethioninamine from S-adenosyl-L-methionine: step 1/1.</text>
</comment>
<comment type="similarity">
    <text evidence="2">Belongs to the eukaryotic AdoMetDC family.</text>
</comment>
<proteinExistence type="inferred from homology"/>
<dbReference type="InterPro" id="IPR048283">
    <property type="entry name" value="AdoMetDC-like"/>
</dbReference>
<dbReference type="UniPathway" id="UPA00331">
    <property type="reaction ID" value="UER00451"/>
</dbReference>
<evidence type="ECO:0000256" key="1">
    <source>
        <dbReference type="ARBA" id="ARBA00004911"/>
    </source>
</evidence>
<evidence type="ECO:0000256" key="3">
    <source>
        <dbReference type="ARBA" id="ARBA00023066"/>
    </source>
</evidence>
<dbReference type="Pfam" id="PF01536">
    <property type="entry name" value="SAM_decarbox"/>
    <property type="match status" value="2"/>
</dbReference>
<evidence type="ECO:0000313" key="5">
    <source>
        <dbReference type="EMBL" id="RKP27778.1"/>
    </source>
</evidence>
<keyword evidence="6" id="KW-1185">Reference proteome</keyword>
<organism evidence="5 6">
    <name type="scientific">Syncephalis pseudoplumigaleata</name>
    <dbReference type="NCBI Taxonomy" id="1712513"/>
    <lineage>
        <taxon>Eukaryota</taxon>
        <taxon>Fungi</taxon>
        <taxon>Fungi incertae sedis</taxon>
        <taxon>Zoopagomycota</taxon>
        <taxon>Zoopagomycotina</taxon>
        <taxon>Zoopagomycetes</taxon>
        <taxon>Zoopagales</taxon>
        <taxon>Piptocephalidaceae</taxon>
        <taxon>Syncephalis</taxon>
    </lineage>
</organism>
<dbReference type="Gene3D" id="3.60.90.10">
    <property type="entry name" value="S-adenosylmethionine decarboxylase"/>
    <property type="match status" value="2"/>
</dbReference>
<reference evidence="6" key="1">
    <citation type="journal article" date="2018" name="Nat. Microbiol.">
        <title>Leveraging single-cell genomics to expand the fungal tree of life.</title>
        <authorList>
            <person name="Ahrendt S.R."/>
            <person name="Quandt C.A."/>
            <person name="Ciobanu D."/>
            <person name="Clum A."/>
            <person name="Salamov A."/>
            <person name="Andreopoulos B."/>
            <person name="Cheng J.F."/>
            <person name="Woyke T."/>
            <person name="Pelin A."/>
            <person name="Henrissat B."/>
            <person name="Reynolds N.K."/>
            <person name="Benny G.L."/>
            <person name="Smith M.E."/>
            <person name="James T.Y."/>
            <person name="Grigoriev I.V."/>
        </authorList>
    </citation>
    <scope>NUCLEOTIDE SEQUENCE [LARGE SCALE GENOMIC DNA]</scope>
    <source>
        <strain evidence="6">Benny S71-1</strain>
    </source>
</reference>
<dbReference type="OrthoDB" id="1068353at2759"/>
<dbReference type="GO" id="GO:0004014">
    <property type="term" value="F:adenosylmethionine decarboxylase activity"/>
    <property type="evidence" value="ECO:0007669"/>
    <property type="project" value="InterPro"/>
</dbReference>
<sequence>MAPILSSSSHEPAGEQNVSVEIPDAYAEGAFEGPEKLLELWFLPNAAATQCVLDGAFAQHGLRAVRREVWDAMLDVVRCKVLNMIQSEYVDAYLLSESSMFVYPHKLILKTCGTTTLLKALPAVLRIAARIGLDKVWRVFYSRKTFMFPERQEYPHSGWDCEARYLDDLFIDGSAYLVGKISADHWYLYLTAPRDNCLREPIRLDDGQAVEGDILSMADCPFTDIAALNRADPFHAASSDDGFTLPPTPTSEEGVEPATLLLQPEEDQTVEILMTGLDVEHARRFYYRPGEKEGSEGGKRVDAETGLDKLDPNAQMDSYLFVPCGYSMNSLRGANYSTIHVTPEPGYSYASFETNVPLAGGSKAVTELVRQVVDIFRPSKFSVTVFKSDSPKDAGADADHQPMPSSNAYQVGQLADWRRSNCIRYEFEGYHLNFYFFERWS</sequence>
<keyword evidence="4" id="KW-0620">Polyamine biosynthesis</keyword>
<dbReference type="InterPro" id="IPR018166">
    <property type="entry name" value="S-AdoMet_deCO2ase_CS"/>
</dbReference>
<protein>
    <submittedName>
        <fullName evidence="5">S-adenosylmethionine decarboxylase</fullName>
    </submittedName>
</protein>
<dbReference type="PROSITE" id="PS01336">
    <property type="entry name" value="ADOMETDC"/>
    <property type="match status" value="1"/>
</dbReference>
<name>A0A4P9Z5N6_9FUNG</name>
<keyword evidence="3" id="KW-0745">Spermidine biosynthesis</keyword>
<dbReference type="PANTHER" id="PTHR11570:SF0">
    <property type="entry name" value="S-ADENOSYLMETHIONINE DECARBOXYLASE PROENZYME"/>
    <property type="match status" value="1"/>
</dbReference>
<evidence type="ECO:0000313" key="6">
    <source>
        <dbReference type="Proteomes" id="UP000278143"/>
    </source>
</evidence>
<evidence type="ECO:0000256" key="2">
    <source>
        <dbReference type="ARBA" id="ARBA00008466"/>
    </source>
</evidence>
<dbReference type="InterPro" id="IPR016067">
    <property type="entry name" value="S-AdoMet_deCO2ase_core"/>
</dbReference>
<accession>A0A4P9Z5N6</accession>
<dbReference type="AlphaFoldDB" id="A0A4P9Z5N6"/>
<gene>
    <name evidence="5" type="ORF">SYNPS1DRAFT_20785</name>
</gene>
<dbReference type="GO" id="GO:0006597">
    <property type="term" value="P:spermine biosynthetic process"/>
    <property type="evidence" value="ECO:0007669"/>
    <property type="project" value="TreeGrafter"/>
</dbReference>
<dbReference type="Proteomes" id="UP000278143">
    <property type="component" value="Unassembled WGS sequence"/>
</dbReference>
<dbReference type="EMBL" id="KZ989153">
    <property type="protein sequence ID" value="RKP27778.1"/>
    <property type="molecule type" value="Genomic_DNA"/>
</dbReference>
<dbReference type="PANTHER" id="PTHR11570">
    <property type="entry name" value="S-ADENOSYLMETHIONINE DECARBOXYLASE"/>
    <property type="match status" value="1"/>
</dbReference>